<dbReference type="EMBL" id="JBBPBM010000001">
    <property type="protein sequence ID" value="KAK8600825.1"/>
    <property type="molecule type" value="Genomic_DNA"/>
</dbReference>
<accession>A0ABR2GDP7</accession>
<organism evidence="1 2">
    <name type="scientific">Hibiscus sabdariffa</name>
    <name type="common">roselle</name>
    <dbReference type="NCBI Taxonomy" id="183260"/>
    <lineage>
        <taxon>Eukaryota</taxon>
        <taxon>Viridiplantae</taxon>
        <taxon>Streptophyta</taxon>
        <taxon>Embryophyta</taxon>
        <taxon>Tracheophyta</taxon>
        <taxon>Spermatophyta</taxon>
        <taxon>Magnoliopsida</taxon>
        <taxon>eudicotyledons</taxon>
        <taxon>Gunneridae</taxon>
        <taxon>Pentapetalae</taxon>
        <taxon>rosids</taxon>
        <taxon>malvids</taxon>
        <taxon>Malvales</taxon>
        <taxon>Malvaceae</taxon>
        <taxon>Malvoideae</taxon>
        <taxon>Hibiscus</taxon>
    </lineage>
</organism>
<dbReference type="Proteomes" id="UP001472677">
    <property type="component" value="Unassembled WGS sequence"/>
</dbReference>
<proteinExistence type="predicted"/>
<comment type="caution">
    <text evidence="1">The sequence shown here is derived from an EMBL/GenBank/DDBJ whole genome shotgun (WGS) entry which is preliminary data.</text>
</comment>
<name>A0ABR2GDP7_9ROSI</name>
<protein>
    <recommendedName>
        <fullName evidence="3">Secreted protein</fullName>
    </recommendedName>
</protein>
<evidence type="ECO:0000313" key="2">
    <source>
        <dbReference type="Proteomes" id="UP001472677"/>
    </source>
</evidence>
<reference evidence="1 2" key="1">
    <citation type="journal article" date="2024" name="G3 (Bethesda)">
        <title>Genome assembly of Hibiscus sabdariffa L. provides insights into metabolisms of medicinal natural products.</title>
        <authorList>
            <person name="Kim T."/>
        </authorList>
    </citation>
    <scope>NUCLEOTIDE SEQUENCE [LARGE SCALE GENOMIC DNA]</scope>
    <source>
        <strain evidence="1">TK-2024</strain>
        <tissue evidence="1">Old leaves</tissue>
    </source>
</reference>
<keyword evidence="2" id="KW-1185">Reference proteome</keyword>
<gene>
    <name evidence="1" type="ORF">V6N12_050673</name>
</gene>
<evidence type="ECO:0008006" key="3">
    <source>
        <dbReference type="Google" id="ProtNLM"/>
    </source>
</evidence>
<sequence>MWLGLCALAGPTRCEPMPLNSAVRCPRDSPTMLLARFCVPPLPTRLDTCQMYCASMRSYVVAGLRGSLHNFSRCNLCALRDRVTPSAPLRSQQHGHVCTSLTQDASALVLPTLGCSRPVSGSYVDVSWQASSPSWAGLFPGSDFYRCPCSGD</sequence>
<evidence type="ECO:0000313" key="1">
    <source>
        <dbReference type="EMBL" id="KAK8600825.1"/>
    </source>
</evidence>